<comment type="function">
    <text evidence="2">Antitoxin component of a type II toxin-antitoxin (TA) system.</text>
</comment>
<organism evidence="3 4">
    <name type="scientific">Aetokthonos hydrillicola Thurmond2011</name>
    <dbReference type="NCBI Taxonomy" id="2712845"/>
    <lineage>
        <taxon>Bacteria</taxon>
        <taxon>Bacillati</taxon>
        <taxon>Cyanobacteriota</taxon>
        <taxon>Cyanophyceae</taxon>
        <taxon>Nostocales</taxon>
        <taxon>Hapalosiphonaceae</taxon>
        <taxon>Aetokthonos</taxon>
    </lineage>
</organism>
<comment type="similarity">
    <text evidence="1 2">Belongs to the phD/YefM antitoxin family.</text>
</comment>
<evidence type="ECO:0000256" key="1">
    <source>
        <dbReference type="ARBA" id="ARBA00009981"/>
    </source>
</evidence>
<dbReference type="RefSeq" id="WP_208339400.1">
    <property type="nucleotide sequence ID" value="NZ_CAWQFN010000531.1"/>
</dbReference>
<dbReference type="InterPro" id="IPR006442">
    <property type="entry name" value="Antitoxin_Phd/YefM"/>
</dbReference>
<proteinExistence type="inferred from homology"/>
<comment type="caution">
    <text evidence="3">The sequence shown here is derived from an EMBL/GenBank/DDBJ whole genome shotgun (WGS) entry which is preliminary data.</text>
</comment>
<dbReference type="NCBIfam" id="TIGR01552">
    <property type="entry name" value="phd_fam"/>
    <property type="match status" value="1"/>
</dbReference>
<evidence type="ECO:0000313" key="4">
    <source>
        <dbReference type="Proteomes" id="UP000667802"/>
    </source>
</evidence>
<evidence type="ECO:0000256" key="2">
    <source>
        <dbReference type="RuleBase" id="RU362080"/>
    </source>
</evidence>
<sequence>MDYMTSKEAQTNFGALLDSAQRHPIVIKRHKRDCVVVMSMADFEEYRKARAKSLMDFCDAASAEAAANGMTSEKLNDLLQS</sequence>
<name>A0AAP5MCY8_9CYAN</name>
<dbReference type="EMBL" id="JAALHA020000019">
    <property type="protein sequence ID" value="MDR9898654.1"/>
    <property type="molecule type" value="Genomic_DNA"/>
</dbReference>
<keyword evidence="4" id="KW-1185">Reference proteome</keyword>
<dbReference type="AlphaFoldDB" id="A0AAP5MCY8"/>
<protein>
    <recommendedName>
        <fullName evidence="2">Antitoxin</fullName>
    </recommendedName>
</protein>
<accession>A0AAP5MCY8</accession>
<gene>
    <name evidence="3" type="ORF">G7B40_029450</name>
</gene>
<dbReference type="Gene3D" id="3.40.1620.10">
    <property type="entry name" value="YefM-like domain"/>
    <property type="match status" value="1"/>
</dbReference>
<reference evidence="4" key="1">
    <citation type="journal article" date="2021" name="Science">
        <title>Hunting the eagle killer: A cyanobacterial neurotoxin causes vacuolar myelinopathy.</title>
        <authorList>
            <person name="Breinlinger S."/>
            <person name="Phillips T.J."/>
            <person name="Haram B.N."/>
            <person name="Mares J."/>
            <person name="Martinez Yerena J.A."/>
            <person name="Hrouzek P."/>
            <person name="Sobotka R."/>
            <person name="Henderson W.M."/>
            <person name="Schmieder P."/>
            <person name="Williams S.M."/>
            <person name="Lauderdale J.D."/>
            <person name="Wilde H.D."/>
            <person name="Gerrin W."/>
            <person name="Kust A."/>
            <person name="Washington J.W."/>
            <person name="Wagner C."/>
            <person name="Geier B."/>
            <person name="Liebeke M."/>
            <person name="Enke H."/>
            <person name="Niedermeyer T.H.J."/>
            <person name="Wilde S.B."/>
        </authorList>
    </citation>
    <scope>NUCLEOTIDE SEQUENCE [LARGE SCALE GENOMIC DNA]</scope>
    <source>
        <strain evidence="4">Thurmond2011</strain>
    </source>
</reference>
<evidence type="ECO:0000313" key="3">
    <source>
        <dbReference type="EMBL" id="MDR9898654.1"/>
    </source>
</evidence>
<dbReference type="Proteomes" id="UP000667802">
    <property type="component" value="Unassembled WGS sequence"/>
</dbReference>
<dbReference type="InterPro" id="IPR036165">
    <property type="entry name" value="YefM-like_sf"/>
</dbReference>
<dbReference type="SUPFAM" id="SSF143120">
    <property type="entry name" value="YefM-like"/>
    <property type="match status" value="1"/>
</dbReference>
<dbReference type="Pfam" id="PF02604">
    <property type="entry name" value="PhdYeFM_antitox"/>
    <property type="match status" value="1"/>
</dbReference>